<accession>U2MCC4</accession>
<dbReference type="EMBL" id="AWVF01000086">
    <property type="protein sequence ID" value="ERJ96948.1"/>
    <property type="molecule type" value="Genomic_DNA"/>
</dbReference>
<dbReference type="Proteomes" id="UP000016662">
    <property type="component" value="Unassembled WGS sequence"/>
</dbReference>
<reference evidence="1 2" key="1">
    <citation type="submission" date="2013-07" db="EMBL/GenBank/DDBJ databases">
        <authorList>
            <person name="Weinstock G."/>
            <person name="Sodergren E."/>
            <person name="Wylie T."/>
            <person name="Fulton L."/>
            <person name="Fulton R."/>
            <person name="Fronick C."/>
            <person name="O'Laughlin M."/>
            <person name="Godfrey J."/>
            <person name="Miner T."/>
            <person name="Herter B."/>
            <person name="Appelbaum E."/>
            <person name="Cordes M."/>
            <person name="Lek S."/>
            <person name="Wollam A."/>
            <person name="Pepin K.H."/>
            <person name="Palsikar V.B."/>
            <person name="Mitreva M."/>
            <person name="Wilson R.K."/>
        </authorList>
    </citation>
    <scope>NUCLEOTIDE SEQUENCE [LARGE SCALE GENOMIC DNA]</scope>
    <source>
        <strain evidence="1 2">ATCC 27760</strain>
    </source>
</reference>
<gene>
    <name evidence="1" type="ORF">RUMCAL_00677</name>
</gene>
<sequence length="50" mass="5659">MFCTAGARSVVSVATAEEAVQKAEHIRIGFMYISSCHVDIRQYRTKIVRQ</sequence>
<dbReference type="HOGENOM" id="CLU_3129159_0_0_9"/>
<proteinExistence type="predicted"/>
<protein>
    <submittedName>
        <fullName evidence="1">Uncharacterized protein</fullName>
    </submittedName>
</protein>
<evidence type="ECO:0000313" key="2">
    <source>
        <dbReference type="Proteomes" id="UP000016662"/>
    </source>
</evidence>
<name>U2MCC4_9FIRM</name>
<keyword evidence="2" id="KW-1185">Reference proteome</keyword>
<organism evidence="1 2">
    <name type="scientific">Ruminococcus callidus ATCC 27760</name>
    <dbReference type="NCBI Taxonomy" id="411473"/>
    <lineage>
        <taxon>Bacteria</taxon>
        <taxon>Bacillati</taxon>
        <taxon>Bacillota</taxon>
        <taxon>Clostridia</taxon>
        <taxon>Eubacteriales</taxon>
        <taxon>Oscillospiraceae</taxon>
        <taxon>Ruminococcus</taxon>
    </lineage>
</organism>
<dbReference type="AlphaFoldDB" id="U2MCC4"/>
<evidence type="ECO:0000313" key="1">
    <source>
        <dbReference type="EMBL" id="ERJ96948.1"/>
    </source>
</evidence>
<comment type="caution">
    <text evidence="1">The sequence shown here is derived from an EMBL/GenBank/DDBJ whole genome shotgun (WGS) entry which is preliminary data.</text>
</comment>
<feature type="non-terminal residue" evidence="1">
    <location>
        <position position="50"/>
    </location>
</feature>